<feature type="region of interest" description="Disordered" evidence="1">
    <location>
        <begin position="696"/>
        <end position="782"/>
    </location>
</feature>
<feature type="compositionally biased region" description="Low complexity" evidence="1">
    <location>
        <begin position="550"/>
        <end position="559"/>
    </location>
</feature>
<feature type="compositionally biased region" description="Polar residues" evidence="1">
    <location>
        <begin position="402"/>
        <end position="426"/>
    </location>
</feature>
<evidence type="ECO:0000256" key="1">
    <source>
        <dbReference type="SAM" id="MobiDB-lite"/>
    </source>
</evidence>
<organism evidence="2 3">
    <name type="scientific">Cymbomonas tetramitiformis</name>
    <dbReference type="NCBI Taxonomy" id="36881"/>
    <lineage>
        <taxon>Eukaryota</taxon>
        <taxon>Viridiplantae</taxon>
        <taxon>Chlorophyta</taxon>
        <taxon>Pyramimonadophyceae</taxon>
        <taxon>Pyramimonadales</taxon>
        <taxon>Pyramimonadaceae</taxon>
        <taxon>Cymbomonas</taxon>
    </lineage>
</organism>
<feature type="region of interest" description="Disordered" evidence="1">
    <location>
        <begin position="586"/>
        <end position="657"/>
    </location>
</feature>
<dbReference type="GO" id="GO:0007076">
    <property type="term" value="P:mitotic chromosome condensation"/>
    <property type="evidence" value="ECO:0007669"/>
    <property type="project" value="TreeGrafter"/>
</dbReference>
<feature type="compositionally biased region" description="Low complexity" evidence="1">
    <location>
        <begin position="286"/>
        <end position="298"/>
    </location>
</feature>
<feature type="region of interest" description="Disordered" evidence="1">
    <location>
        <begin position="508"/>
        <end position="566"/>
    </location>
</feature>
<accession>A0AAE0F367</accession>
<feature type="compositionally biased region" description="Basic and acidic residues" evidence="1">
    <location>
        <begin position="648"/>
        <end position="657"/>
    </location>
</feature>
<sequence length="893" mass="95813">MTGYSLQKRGGAPRAWPNVSHKQHRFEATLADRGFERPQLLEQNGRFQRPATTPNVGRAGDGLGPTVRASKDAQNHLKPRPGEIPAQMGHLARPHTNHENRGTPRPVQPPADPGKGQNAFRAQQLQKQQAEPSNTTPGKHGFSESAADEFQMLKIEFEKQREELNKMQARERGVGLREAAAAKQASRNGSLHRRMQELEEELAALKEEETTRRASVKSDAERTAKKEQESAEVLQRMEQMQETNQGLQSKVEMMTQREKKMAKELKEMQGKLSCASPSCATRAGSREGPSSSSSTPRTLAAELTPRVSTSSKEIQTTISSVQTLLEDTLKAEYTSRGAECKPHLLMDDLARPPTGRSPLQREDATGPSPSVRTGIMLTCCQCNLPKKGGPRGGKGADPSLAMGTSSGDGAESSNLPALSHRSSSGRQDAGMMSLRPMSDMSEEIRLLRGELESARSGGMRTAEASKTRITQLQNDLQAERAKRMEAVKAAQASHMEALEAAGKLEEAQAETAELQGREAAASRRVGIRSTTVEGQDHAGGRSCSGGGSEGRSAGSSGQMAGAGKGNGNARGLVGGGALLGAGVTPADIKQSDSRGTDGRVFDSGGQARGVHVAHNGVAGAGEAPSEELRSQRQGASVAGDSNAGSGMGDRDRDRALEEEIAQLERQLRQNKEEEVEMLNALAREMEHVRRDVECARTETSKARTLIQKSISFCAQPRTRPSGGTGGESPLSKSSAGPKAGHRNPQLLGHLDQPADRGKTSGRHRGLALPGSGTPRSMEDSKQKLKEIWSQLQQKEDQLQTSQKKAEVTRIDAASRMQRVADLERELTGQQKPIGKGSVFNSLPLMASPPPGAKDDGLQSQVDNLRGALMDAHKRLSLVADTARCYNQQLGAKS</sequence>
<feature type="compositionally biased region" description="Polar residues" evidence="1">
    <location>
        <begin position="120"/>
        <end position="137"/>
    </location>
</feature>
<keyword evidence="3" id="KW-1185">Reference proteome</keyword>
<dbReference type="GO" id="GO:0000793">
    <property type="term" value="C:condensed chromosome"/>
    <property type="evidence" value="ECO:0007669"/>
    <property type="project" value="TreeGrafter"/>
</dbReference>
<reference evidence="2 3" key="1">
    <citation type="journal article" date="2015" name="Genome Biol. Evol.">
        <title>Comparative Genomics of a Bacterivorous Green Alga Reveals Evolutionary Causalities and Consequences of Phago-Mixotrophic Mode of Nutrition.</title>
        <authorList>
            <person name="Burns J.A."/>
            <person name="Paasch A."/>
            <person name="Narechania A."/>
            <person name="Kim E."/>
        </authorList>
    </citation>
    <scope>NUCLEOTIDE SEQUENCE [LARGE SCALE GENOMIC DNA]</scope>
    <source>
        <strain evidence="2 3">PLY_AMNH</strain>
    </source>
</reference>
<comment type="caution">
    <text evidence="2">The sequence shown here is derived from an EMBL/GenBank/DDBJ whole genome shotgun (WGS) entry which is preliminary data.</text>
</comment>
<dbReference type="PANTHER" id="PTHR43941:SF1">
    <property type="entry name" value="STRUCTURAL MAINTENANCE OF CHROMOSOMES PROTEIN 2"/>
    <property type="match status" value="1"/>
</dbReference>
<feature type="region of interest" description="Disordered" evidence="1">
    <location>
        <begin position="170"/>
        <end position="314"/>
    </location>
</feature>
<feature type="region of interest" description="Disordered" evidence="1">
    <location>
        <begin position="388"/>
        <end position="432"/>
    </location>
</feature>
<feature type="compositionally biased region" description="Basic and acidic residues" evidence="1">
    <location>
        <begin position="255"/>
        <end position="269"/>
    </location>
</feature>
<gene>
    <name evidence="2" type="ORF">CYMTET_40797</name>
</gene>
<feature type="region of interest" description="Disordered" evidence="1">
    <location>
        <begin position="1"/>
        <end position="147"/>
    </location>
</feature>
<dbReference type="AlphaFoldDB" id="A0AAE0F367"/>
<dbReference type="PANTHER" id="PTHR43941">
    <property type="entry name" value="STRUCTURAL MAINTENANCE OF CHROMOSOMES PROTEIN 2"/>
    <property type="match status" value="1"/>
</dbReference>
<dbReference type="GO" id="GO:0003682">
    <property type="term" value="F:chromatin binding"/>
    <property type="evidence" value="ECO:0007669"/>
    <property type="project" value="TreeGrafter"/>
</dbReference>
<feature type="compositionally biased region" description="Basic and acidic residues" evidence="1">
    <location>
        <begin position="338"/>
        <end position="350"/>
    </location>
</feature>
<feature type="compositionally biased region" description="Polar residues" evidence="1">
    <location>
        <begin position="41"/>
        <end position="55"/>
    </location>
</feature>
<evidence type="ECO:0000313" key="2">
    <source>
        <dbReference type="EMBL" id="KAK3249789.1"/>
    </source>
</evidence>
<evidence type="ECO:0000313" key="3">
    <source>
        <dbReference type="Proteomes" id="UP001190700"/>
    </source>
</evidence>
<protein>
    <submittedName>
        <fullName evidence="2">Uncharacterized protein</fullName>
    </submittedName>
</protein>
<feature type="compositionally biased region" description="Basic and acidic residues" evidence="1">
    <location>
        <begin position="203"/>
        <end position="229"/>
    </location>
</feature>
<feature type="compositionally biased region" description="Basic and acidic residues" evidence="1">
    <location>
        <begin position="589"/>
        <end position="600"/>
    </location>
</feature>
<dbReference type="GO" id="GO:0000785">
    <property type="term" value="C:chromatin"/>
    <property type="evidence" value="ECO:0007669"/>
    <property type="project" value="TreeGrafter"/>
</dbReference>
<dbReference type="Proteomes" id="UP001190700">
    <property type="component" value="Unassembled WGS sequence"/>
</dbReference>
<name>A0AAE0F367_9CHLO</name>
<feature type="compositionally biased region" description="Polar residues" evidence="1">
    <location>
        <begin position="238"/>
        <end position="248"/>
    </location>
</feature>
<feature type="region of interest" description="Disordered" evidence="1">
    <location>
        <begin position="335"/>
        <end position="372"/>
    </location>
</feature>
<dbReference type="GO" id="GO:0000796">
    <property type="term" value="C:condensin complex"/>
    <property type="evidence" value="ECO:0007669"/>
    <property type="project" value="TreeGrafter"/>
</dbReference>
<feature type="region of interest" description="Disordered" evidence="1">
    <location>
        <begin position="823"/>
        <end position="858"/>
    </location>
</feature>
<proteinExistence type="predicted"/>
<dbReference type="EMBL" id="LGRX02027131">
    <property type="protein sequence ID" value="KAK3249789.1"/>
    <property type="molecule type" value="Genomic_DNA"/>
</dbReference>